<dbReference type="PANTHER" id="PTHR11360">
    <property type="entry name" value="MONOCARBOXYLATE TRANSPORTER"/>
    <property type="match status" value="1"/>
</dbReference>
<feature type="transmembrane region" description="Helical" evidence="1">
    <location>
        <begin position="421"/>
        <end position="448"/>
    </location>
</feature>
<dbReference type="SUPFAM" id="SSF103473">
    <property type="entry name" value="MFS general substrate transporter"/>
    <property type="match status" value="1"/>
</dbReference>
<evidence type="ECO:0000256" key="1">
    <source>
        <dbReference type="SAM" id="Phobius"/>
    </source>
</evidence>
<keyword evidence="1" id="KW-0812">Transmembrane</keyword>
<feature type="transmembrane region" description="Helical" evidence="1">
    <location>
        <begin position="149"/>
        <end position="166"/>
    </location>
</feature>
<feature type="transmembrane region" description="Helical" evidence="1">
    <location>
        <begin position="89"/>
        <end position="107"/>
    </location>
</feature>
<feature type="transmembrane region" description="Helical" evidence="1">
    <location>
        <begin position="364"/>
        <end position="386"/>
    </location>
</feature>
<dbReference type="AlphaFoldDB" id="A0A8B8EK96"/>
<dbReference type="RefSeq" id="XP_022339948.1">
    <property type="nucleotide sequence ID" value="XM_022484240.1"/>
</dbReference>
<feature type="transmembrane region" description="Helical" evidence="1">
    <location>
        <begin position="484"/>
        <end position="504"/>
    </location>
</feature>
<name>A0A8B8EK96_CRAVI</name>
<feature type="transmembrane region" description="Helical" evidence="1">
    <location>
        <begin position="460"/>
        <end position="478"/>
    </location>
</feature>
<dbReference type="OrthoDB" id="6499973at2759"/>
<dbReference type="GO" id="GO:0008028">
    <property type="term" value="F:monocarboxylic acid transmembrane transporter activity"/>
    <property type="evidence" value="ECO:0007669"/>
    <property type="project" value="TreeGrafter"/>
</dbReference>
<dbReference type="InterPro" id="IPR011701">
    <property type="entry name" value="MFS"/>
</dbReference>
<organism evidence="2 3">
    <name type="scientific">Crassostrea virginica</name>
    <name type="common">Eastern oyster</name>
    <dbReference type="NCBI Taxonomy" id="6565"/>
    <lineage>
        <taxon>Eukaryota</taxon>
        <taxon>Metazoa</taxon>
        <taxon>Spiralia</taxon>
        <taxon>Lophotrochozoa</taxon>
        <taxon>Mollusca</taxon>
        <taxon>Bivalvia</taxon>
        <taxon>Autobranchia</taxon>
        <taxon>Pteriomorphia</taxon>
        <taxon>Ostreida</taxon>
        <taxon>Ostreoidea</taxon>
        <taxon>Ostreidae</taxon>
        <taxon>Crassostrea</taxon>
    </lineage>
</organism>
<evidence type="ECO:0000313" key="2">
    <source>
        <dbReference type="Proteomes" id="UP000694844"/>
    </source>
</evidence>
<reference evidence="3" key="1">
    <citation type="submission" date="2025-08" db="UniProtKB">
        <authorList>
            <consortium name="RefSeq"/>
        </authorList>
    </citation>
    <scope>IDENTIFICATION</scope>
    <source>
        <tissue evidence="3">Whole sample</tissue>
    </source>
</reference>
<feature type="transmembrane region" description="Helical" evidence="1">
    <location>
        <begin position="17"/>
        <end position="37"/>
    </location>
</feature>
<protein>
    <submittedName>
        <fullName evidence="3">Monocarboxylate transporter 5-like</fullName>
    </submittedName>
</protein>
<keyword evidence="1" id="KW-0472">Membrane</keyword>
<keyword evidence="1" id="KW-1133">Transmembrane helix</keyword>
<feature type="transmembrane region" description="Helical" evidence="1">
    <location>
        <begin position="119"/>
        <end position="137"/>
    </location>
</feature>
<dbReference type="KEGG" id="cvn:111134818"/>
<dbReference type="InterPro" id="IPR036259">
    <property type="entry name" value="MFS_trans_sf"/>
</dbReference>
<dbReference type="Pfam" id="PF07690">
    <property type="entry name" value="MFS_1"/>
    <property type="match status" value="2"/>
</dbReference>
<accession>A0A8B8EK96</accession>
<proteinExistence type="predicted"/>
<dbReference type="PANTHER" id="PTHR11360:SF284">
    <property type="entry name" value="EG:103B4.3 PROTEIN-RELATED"/>
    <property type="match status" value="1"/>
</dbReference>
<sequence>MTLFNFRKSTSSSVDRGWAWVVLLGCSVEYFVVLGLFKSFGLFFVQYQRKYNASASVISVIISVQNLIASFSSILIMGIGTQWFTERTMVMFAGFVGLASCIGNAFAPSPEVMFFTQSVLYAMAAMCAHLPSMLMIGKYFENRRGMANGIANVGGSLGGFVLPFLLTFLLEEYGLEDTLILSGGLFLQFLPAGLVMRPIDRGQQGGNVKEVENCESEDKDEESEKRLMSMIEKDHKEIAEYDIQKIHVCNGSNNSIHETGEKDRKSRPMRSVELFGSSMDVGSMVSIENIAPVSSSHGRSLTPLPNKNRNCCVQFLLTLFNFSLFKNPNFILLMCVAFLMAPGSSIVVTYIAPLAKDTGQSTKMIGYLLTLSAAGDLAGRFLFVFISDNKLIQRRHMLTIASLANGLACLLVPFYDTFAELAVFGFLQASLGGTYWSLINVIIVDFLGLDNLRHGLSMSTVVRGLTVAITSACVGLIRDETGSYVGGFYLMGSGLVLGGLLLLFKPLVSK</sequence>
<dbReference type="Proteomes" id="UP000694844">
    <property type="component" value="Chromosome 5"/>
</dbReference>
<feature type="transmembrane region" description="Helical" evidence="1">
    <location>
        <begin position="398"/>
        <end position="415"/>
    </location>
</feature>
<gene>
    <name evidence="3" type="primary">LOC111134818</name>
</gene>
<dbReference type="InterPro" id="IPR050327">
    <property type="entry name" value="Proton-linked_MCT"/>
</dbReference>
<evidence type="ECO:0000313" key="3">
    <source>
        <dbReference type="RefSeq" id="XP_022339948.1"/>
    </source>
</evidence>
<dbReference type="GeneID" id="111134818"/>
<feature type="transmembrane region" description="Helical" evidence="1">
    <location>
        <begin position="57"/>
        <end position="77"/>
    </location>
</feature>
<keyword evidence="2" id="KW-1185">Reference proteome</keyword>
<dbReference type="Gene3D" id="1.20.1250.20">
    <property type="entry name" value="MFS general substrate transporter like domains"/>
    <property type="match status" value="2"/>
</dbReference>
<feature type="transmembrane region" description="Helical" evidence="1">
    <location>
        <begin position="330"/>
        <end position="352"/>
    </location>
</feature>